<reference evidence="5" key="1">
    <citation type="submission" date="2017-02" db="EMBL/GenBank/DDBJ databases">
        <authorList>
            <person name="Varghese N."/>
            <person name="Submissions S."/>
        </authorList>
    </citation>
    <scope>NUCLEOTIDE SEQUENCE [LARGE SCALE GENOMIC DNA]</scope>
    <source>
        <strain evidence="5">DSM 24967</strain>
    </source>
</reference>
<evidence type="ECO:0000256" key="2">
    <source>
        <dbReference type="SAM" id="SignalP"/>
    </source>
</evidence>
<proteinExistence type="predicted"/>
<feature type="domain" description="Thioredoxin" evidence="3">
    <location>
        <begin position="1"/>
        <end position="146"/>
    </location>
</feature>
<feature type="signal peptide" evidence="2">
    <location>
        <begin position="1"/>
        <end position="20"/>
    </location>
</feature>
<evidence type="ECO:0000256" key="1">
    <source>
        <dbReference type="ARBA" id="ARBA00022729"/>
    </source>
</evidence>
<dbReference type="InterPro" id="IPR013766">
    <property type="entry name" value="Thioredoxin_domain"/>
</dbReference>
<dbReference type="RefSeq" id="WP_079682957.1">
    <property type="nucleotide sequence ID" value="NZ_FUYQ01000007.1"/>
</dbReference>
<evidence type="ECO:0000313" key="4">
    <source>
        <dbReference type="EMBL" id="SKB47700.1"/>
    </source>
</evidence>
<keyword evidence="5" id="KW-1185">Reference proteome</keyword>
<accession>A0A1T5BL53</accession>
<dbReference type="PANTHER" id="PTHR15337">
    <property type="entry name" value="ANTERIOR GRADIENT PROTEIN-RELATED"/>
    <property type="match status" value="1"/>
</dbReference>
<dbReference type="InterPro" id="IPR051099">
    <property type="entry name" value="AGR/TXD"/>
</dbReference>
<dbReference type="PANTHER" id="PTHR15337:SF11">
    <property type="entry name" value="THIOREDOXIN DOMAIN-CONTAINING PROTEIN"/>
    <property type="match status" value="1"/>
</dbReference>
<dbReference type="InterPro" id="IPR036249">
    <property type="entry name" value="Thioredoxin-like_sf"/>
</dbReference>
<dbReference type="Gene3D" id="3.40.30.10">
    <property type="entry name" value="Glutaredoxin"/>
    <property type="match status" value="1"/>
</dbReference>
<gene>
    <name evidence="4" type="ORF">SAMN05660349_01353</name>
</gene>
<dbReference type="EMBL" id="FUYQ01000007">
    <property type="protein sequence ID" value="SKB47700.1"/>
    <property type="molecule type" value="Genomic_DNA"/>
</dbReference>
<dbReference type="Pfam" id="PF13899">
    <property type="entry name" value="Thioredoxin_7"/>
    <property type="match status" value="1"/>
</dbReference>
<dbReference type="PROSITE" id="PS51352">
    <property type="entry name" value="THIOREDOXIN_2"/>
    <property type="match status" value="1"/>
</dbReference>
<dbReference type="SUPFAM" id="SSF52833">
    <property type="entry name" value="Thioredoxin-like"/>
    <property type="match status" value="1"/>
</dbReference>
<keyword evidence="1 2" id="KW-0732">Signal</keyword>
<evidence type="ECO:0000259" key="3">
    <source>
        <dbReference type="PROSITE" id="PS51352"/>
    </source>
</evidence>
<sequence>MIKRIAFIFFVIFIASSVNAQVANLNEAQTQARSENKLILVKFSGSDWCGPCIMLKKTIYDTQEFISFANEKLILLNADFPRQKKNQLSKEQQEWNDKLAEKYNPDGLFPFMALLNADGNVLYTWDGYNKKLAVSDYIYEINQHIK</sequence>
<dbReference type="AlphaFoldDB" id="A0A1T5BL53"/>
<name>A0A1T5BL53_9BACT</name>
<feature type="chain" id="PRO_5012368885" evidence="2">
    <location>
        <begin position="21"/>
        <end position="146"/>
    </location>
</feature>
<organism evidence="4 5">
    <name type="scientific">Parabacteroides chartae</name>
    <dbReference type="NCBI Taxonomy" id="1037355"/>
    <lineage>
        <taxon>Bacteria</taxon>
        <taxon>Pseudomonadati</taxon>
        <taxon>Bacteroidota</taxon>
        <taxon>Bacteroidia</taxon>
        <taxon>Bacteroidales</taxon>
        <taxon>Tannerellaceae</taxon>
        <taxon>Parabacteroides</taxon>
    </lineage>
</organism>
<dbReference type="Proteomes" id="UP000190852">
    <property type="component" value="Unassembled WGS sequence"/>
</dbReference>
<evidence type="ECO:0000313" key="5">
    <source>
        <dbReference type="Proteomes" id="UP000190852"/>
    </source>
</evidence>
<protein>
    <submittedName>
        <fullName evidence="4">Thioredoxin-like</fullName>
    </submittedName>
</protein>